<reference evidence="1" key="1">
    <citation type="journal article" date="2014" name="Front. Microbiol.">
        <title>High frequency of phylogenetically diverse reductive dehalogenase-homologous genes in deep subseafloor sedimentary metagenomes.</title>
        <authorList>
            <person name="Kawai M."/>
            <person name="Futagami T."/>
            <person name="Toyoda A."/>
            <person name="Takaki Y."/>
            <person name="Nishi S."/>
            <person name="Hori S."/>
            <person name="Arai W."/>
            <person name="Tsubouchi T."/>
            <person name="Morono Y."/>
            <person name="Uchiyama I."/>
            <person name="Ito T."/>
            <person name="Fujiyama A."/>
            <person name="Inagaki F."/>
            <person name="Takami H."/>
        </authorList>
    </citation>
    <scope>NUCLEOTIDE SEQUENCE</scope>
    <source>
        <strain evidence="1">Expedition CK06-06</strain>
    </source>
</reference>
<organism evidence="1">
    <name type="scientific">marine sediment metagenome</name>
    <dbReference type="NCBI Taxonomy" id="412755"/>
    <lineage>
        <taxon>unclassified sequences</taxon>
        <taxon>metagenomes</taxon>
        <taxon>ecological metagenomes</taxon>
    </lineage>
</organism>
<proteinExistence type="predicted"/>
<evidence type="ECO:0000313" key="1">
    <source>
        <dbReference type="EMBL" id="GAG37998.1"/>
    </source>
</evidence>
<gene>
    <name evidence="1" type="ORF">S01H1_67361</name>
</gene>
<protein>
    <submittedName>
        <fullName evidence="1">Uncharacterized protein</fullName>
    </submittedName>
</protein>
<accession>X0XMZ7</accession>
<name>X0XMZ7_9ZZZZ</name>
<dbReference type="AlphaFoldDB" id="X0XMZ7"/>
<sequence length="58" mass="6550">MMSNKIQIGDTVSFPFCKGIKSGPVESIGKNHFYIFSDGEDRPVKKENVTLIKKDLFN</sequence>
<comment type="caution">
    <text evidence="1">The sequence shown here is derived from an EMBL/GenBank/DDBJ whole genome shotgun (WGS) entry which is preliminary data.</text>
</comment>
<dbReference type="EMBL" id="BARS01044607">
    <property type="protein sequence ID" value="GAG37998.1"/>
    <property type="molecule type" value="Genomic_DNA"/>
</dbReference>